<name>A0A1L9V3P6_ASPGL</name>
<evidence type="ECO:0000313" key="2">
    <source>
        <dbReference type="Proteomes" id="UP000184300"/>
    </source>
</evidence>
<protein>
    <submittedName>
        <fullName evidence="1">Uncharacterized protein</fullName>
    </submittedName>
</protein>
<organism evidence="1 2">
    <name type="scientific">Aspergillus glaucus CBS 516.65</name>
    <dbReference type="NCBI Taxonomy" id="1160497"/>
    <lineage>
        <taxon>Eukaryota</taxon>
        <taxon>Fungi</taxon>
        <taxon>Dikarya</taxon>
        <taxon>Ascomycota</taxon>
        <taxon>Pezizomycotina</taxon>
        <taxon>Eurotiomycetes</taxon>
        <taxon>Eurotiomycetidae</taxon>
        <taxon>Eurotiales</taxon>
        <taxon>Aspergillaceae</taxon>
        <taxon>Aspergillus</taxon>
        <taxon>Aspergillus subgen. Aspergillus</taxon>
    </lineage>
</organism>
<dbReference type="Proteomes" id="UP000184300">
    <property type="component" value="Unassembled WGS sequence"/>
</dbReference>
<dbReference type="EMBL" id="KV878933">
    <property type="protein sequence ID" value="OJJ78548.1"/>
    <property type="molecule type" value="Genomic_DNA"/>
</dbReference>
<dbReference type="OrthoDB" id="3344688at2759"/>
<dbReference type="AlphaFoldDB" id="A0A1L9V3P6"/>
<keyword evidence="2" id="KW-1185">Reference proteome</keyword>
<dbReference type="GeneID" id="34464790"/>
<sequence>MAPFLRSIDYLKSPNYSPKIRWIDDKYFLAKDMLQEGKIIITHIPGKDNPVDALTKPLREYDFNRFVERLGLKGRNE</sequence>
<reference evidence="2" key="1">
    <citation type="journal article" date="2017" name="Genome Biol.">
        <title>Comparative genomics reveals high biological diversity and specific adaptations in the industrially and medically important fungal genus Aspergillus.</title>
        <authorList>
            <person name="de Vries R.P."/>
            <person name="Riley R."/>
            <person name="Wiebenga A."/>
            <person name="Aguilar-Osorio G."/>
            <person name="Amillis S."/>
            <person name="Uchima C.A."/>
            <person name="Anderluh G."/>
            <person name="Asadollahi M."/>
            <person name="Askin M."/>
            <person name="Barry K."/>
            <person name="Battaglia E."/>
            <person name="Bayram O."/>
            <person name="Benocci T."/>
            <person name="Braus-Stromeyer S.A."/>
            <person name="Caldana C."/>
            <person name="Canovas D."/>
            <person name="Cerqueira G.C."/>
            <person name="Chen F."/>
            <person name="Chen W."/>
            <person name="Choi C."/>
            <person name="Clum A."/>
            <person name="Dos Santos R.A."/>
            <person name="Damasio A.R."/>
            <person name="Diallinas G."/>
            <person name="Emri T."/>
            <person name="Fekete E."/>
            <person name="Flipphi M."/>
            <person name="Freyberg S."/>
            <person name="Gallo A."/>
            <person name="Gournas C."/>
            <person name="Habgood R."/>
            <person name="Hainaut M."/>
            <person name="Harispe M.L."/>
            <person name="Henrissat B."/>
            <person name="Hilden K.S."/>
            <person name="Hope R."/>
            <person name="Hossain A."/>
            <person name="Karabika E."/>
            <person name="Karaffa L."/>
            <person name="Karanyi Z."/>
            <person name="Krasevec N."/>
            <person name="Kuo A."/>
            <person name="Kusch H."/>
            <person name="LaButti K."/>
            <person name="Lagendijk E.L."/>
            <person name="Lapidus A."/>
            <person name="Levasseur A."/>
            <person name="Lindquist E."/>
            <person name="Lipzen A."/>
            <person name="Logrieco A.F."/>
            <person name="MacCabe A."/>
            <person name="Maekelae M.R."/>
            <person name="Malavazi I."/>
            <person name="Melin P."/>
            <person name="Meyer V."/>
            <person name="Mielnichuk N."/>
            <person name="Miskei M."/>
            <person name="Molnar A.P."/>
            <person name="Mule G."/>
            <person name="Ngan C.Y."/>
            <person name="Orejas M."/>
            <person name="Orosz E."/>
            <person name="Ouedraogo J.P."/>
            <person name="Overkamp K.M."/>
            <person name="Park H.-S."/>
            <person name="Perrone G."/>
            <person name="Piumi F."/>
            <person name="Punt P.J."/>
            <person name="Ram A.F."/>
            <person name="Ramon A."/>
            <person name="Rauscher S."/>
            <person name="Record E."/>
            <person name="Riano-Pachon D.M."/>
            <person name="Robert V."/>
            <person name="Roehrig J."/>
            <person name="Ruller R."/>
            <person name="Salamov A."/>
            <person name="Salih N.S."/>
            <person name="Samson R.A."/>
            <person name="Sandor E."/>
            <person name="Sanguinetti M."/>
            <person name="Schuetze T."/>
            <person name="Sepcic K."/>
            <person name="Shelest E."/>
            <person name="Sherlock G."/>
            <person name="Sophianopoulou V."/>
            <person name="Squina F.M."/>
            <person name="Sun H."/>
            <person name="Susca A."/>
            <person name="Todd R.B."/>
            <person name="Tsang A."/>
            <person name="Unkles S.E."/>
            <person name="van de Wiele N."/>
            <person name="van Rossen-Uffink D."/>
            <person name="Oliveira J.V."/>
            <person name="Vesth T.C."/>
            <person name="Visser J."/>
            <person name="Yu J.-H."/>
            <person name="Zhou M."/>
            <person name="Andersen M.R."/>
            <person name="Archer D.B."/>
            <person name="Baker S.E."/>
            <person name="Benoit I."/>
            <person name="Brakhage A.A."/>
            <person name="Braus G.H."/>
            <person name="Fischer R."/>
            <person name="Frisvad J.C."/>
            <person name="Goldman G.H."/>
            <person name="Houbraken J."/>
            <person name="Oakley B."/>
            <person name="Pocsi I."/>
            <person name="Scazzocchio C."/>
            <person name="Seiboth B."/>
            <person name="vanKuyk P.A."/>
            <person name="Wortman J."/>
            <person name="Dyer P.S."/>
            <person name="Grigoriev I.V."/>
        </authorList>
    </citation>
    <scope>NUCLEOTIDE SEQUENCE [LARGE SCALE GENOMIC DNA]</scope>
    <source>
        <strain evidence="2">CBS 516.65</strain>
    </source>
</reference>
<proteinExistence type="predicted"/>
<evidence type="ECO:0000313" key="1">
    <source>
        <dbReference type="EMBL" id="OJJ78548.1"/>
    </source>
</evidence>
<dbReference type="VEuPathDB" id="FungiDB:ASPGLDRAFT_62457"/>
<dbReference type="RefSeq" id="XP_022395246.1">
    <property type="nucleotide sequence ID" value="XM_022548530.1"/>
</dbReference>
<gene>
    <name evidence="1" type="ORF">ASPGLDRAFT_62457</name>
</gene>
<accession>A0A1L9V3P6</accession>